<accession>A0ABP9G1S2</accession>
<sequence>MAQLSIEPGDRLQFDGKRTGWLVRAVTKDGRYALATASIFGQAVYTIIDEFAGIRGAMNIIGGGLGILTTEGPDPAVDEAIADLESGNWEISHRNNLPLDITGHKKGAPA</sequence>
<keyword evidence="2" id="KW-1185">Reference proteome</keyword>
<protein>
    <submittedName>
        <fullName evidence="1">Uncharacterized protein</fullName>
    </submittedName>
</protein>
<name>A0ABP9G1S2_9MICC</name>
<organism evidence="1 2">
    <name type="scientific">Nesterenkonia rhizosphaerae</name>
    <dbReference type="NCBI Taxonomy" id="1348272"/>
    <lineage>
        <taxon>Bacteria</taxon>
        <taxon>Bacillati</taxon>
        <taxon>Actinomycetota</taxon>
        <taxon>Actinomycetes</taxon>
        <taxon>Micrococcales</taxon>
        <taxon>Micrococcaceae</taxon>
        <taxon>Nesterenkonia</taxon>
    </lineage>
</organism>
<proteinExistence type="predicted"/>
<dbReference type="RefSeq" id="WP_345478093.1">
    <property type="nucleotide sequence ID" value="NZ_BAABLW010000007.1"/>
</dbReference>
<comment type="caution">
    <text evidence="1">The sequence shown here is derived from an EMBL/GenBank/DDBJ whole genome shotgun (WGS) entry which is preliminary data.</text>
</comment>
<gene>
    <name evidence="1" type="ORF">GCM10025790_22420</name>
</gene>
<evidence type="ECO:0000313" key="1">
    <source>
        <dbReference type="EMBL" id="GAA4924674.1"/>
    </source>
</evidence>
<dbReference type="Proteomes" id="UP001500368">
    <property type="component" value="Unassembled WGS sequence"/>
</dbReference>
<reference evidence="2" key="1">
    <citation type="journal article" date="2019" name="Int. J. Syst. Evol. Microbiol.">
        <title>The Global Catalogue of Microorganisms (GCM) 10K type strain sequencing project: providing services to taxonomists for standard genome sequencing and annotation.</title>
        <authorList>
            <consortium name="The Broad Institute Genomics Platform"/>
            <consortium name="The Broad Institute Genome Sequencing Center for Infectious Disease"/>
            <person name="Wu L."/>
            <person name="Ma J."/>
        </authorList>
    </citation>
    <scope>NUCLEOTIDE SEQUENCE [LARGE SCALE GENOMIC DNA]</scope>
    <source>
        <strain evidence="2">JCM 19129</strain>
    </source>
</reference>
<evidence type="ECO:0000313" key="2">
    <source>
        <dbReference type="Proteomes" id="UP001500368"/>
    </source>
</evidence>
<dbReference type="EMBL" id="BAABLW010000007">
    <property type="protein sequence ID" value="GAA4924674.1"/>
    <property type="molecule type" value="Genomic_DNA"/>
</dbReference>